<sequence>MDLGRSVGVGVTLARSFLTPFERPDRFPRALKAMAPWGSSIAGLLAGAAARYPDRLAVIDDDGGTTYATVWTRTQSIAASLHADGIGRGTRIGILARNRRGFIEALGAVAAVGADAILLNTGFAGPQLADVADAEQLDLIIHDDEYAEMVADSMVKASIDEADLERRASLGGTVEPTKDVGRVVILTSGTTGRPKGAARESGPSALEGVAALLDRIPLKLGDVQVIAAPLFHAWALSHLLLGFSRCATAVVARKFDPQRTLHAVADEGADVLVVVPVMLSRILQADDGELRLPSLRVIASSGSAISGQLVTDVLDRFGPVLYNLYGSTEVASATIATPDDLAAHPTTAGRPVRWVDVAILDGDGKRLPEGSSGRIFVGGALKFDGYTNGDDKERINGLVSTGDVGSFRDGLLFVEGRDDDMIVSGGENVFPSEVEELLHAHPAIIDVVVSGVADDEFGQVLAAFVVLAPGEDLTDREVKDHVKAQLATHKVPRHVRFIDELPRNTTGKVLRRQLSVS</sequence>
<dbReference type="Gene3D" id="3.40.50.12780">
    <property type="entry name" value="N-terminal domain of ligase-like"/>
    <property type="match status" value="1"/>
</dbReference>
<dbReference type="GO" id="GO:0016878">
    <property type="term" value="F:acid-thiol ligase activity"/>
    <property type="evidence" value="ECO:0007669"/>
    <property type="project" value="UniProtKB-ARBA"/>
</dbReference>
<dbReference type="Gene3D" id="3.30.300.30">
    <property type="match status" value="1"/>
</dbReference>
<dbReference type="OrthoDB" id="9803968at2"/>
<dbReference type="RefSeq" id="WP_133869096.1">
    <property type="nucleotide sequence ID" value="NZ_SOAU01000001.1"/>
</dbReference>
<gene>
    <name evidence="3" type="ORF">BDK89_2350</name>
</gene>
<dbReference type="PANTHER" id="PTHR43767">
    <property type="entry name" value="LONG-CHAIN-FATTY-ACID--COA LIGASE"/>
    <property type="match status" value="1"/>
</dbReference>
<dbReference type="AlphaFoldDB" id="A0A4R7I2J0"/>
<evidence type="ECO:0000313" key="4">
    <source>
        <dbReference type="Proteomes" id="UP000294558"/>
    </source>
</evidence>
<dbReference type="InterPro" id="IPR000873">
    <property type="entry name" value="AMP-dep_synth/lig_dom"/>
</dbReference>
<accession>A0A4R7I2J0</accession>
<dbReference type="CDD" id="cd04433">
    <property type="entry name" value="AFD_class_I"/>
    <property type="match status" value="1"/>
</dbReference>
<feature type="domain" description="AMP-dependent synthetase/ligase" evidence="1">
    <location>
        <begin position="48"/>
        <end position="386"/>
    </location>
</feature>
<protein>
    <submittedName>
        <fullName evidence="3">Acyl-CoA synthetase (AMP-forming)/AMP-acid ligase II</fullName>
    </submittedName>
</protein>
<dbReference type="InterPro" id="IPR045851">
    <property type="entry name" value="AMP-bd_C_sf"/>
</dbReference>
<evidence type="ECO:0000259" key="2">
    <source>
        <dbReference type="Pfam" id="PF13193"/>
    </source>
</evidence>
<dbReference type="InterPro" id="IPR042099">
    <property type="entry name" value="ANL_N_sf"/>
</dbReference>
<dbReference type="InterPro" id="IPR020845">
    <property type="entry name" value="AMP-binding_CS"/>
</dbReference>
<organism evidence="3 4">
    <name type="scientific">Ilumatobacter fluminis</name>
    <dbReference type="NCBI Taxonomy" id="467091"/>
    <lineage>
        <taxon>Bacteria</taxon>
        <taxon>Bacillati</taxon>
        <taxon>Actinomycetota</taxon>
        <taxon>Acidimicrobiia</taxon>
        <taxon>Acidimicrobiales</taxon>
        <taxon>Ilumatobacteraceae</taxon>
        <taxon>Ilumatobacter</taxon>
    </lineage>
</organism>
<dbReference type="InterPro" id="IPR050237">
    <property type="entry name" value="ATP-dep_AMP-bd_enzyme"/>
</dbReference>
<dbReference type="Proteomes" id="UP000294558">
    <property type="component" value="Unassembled WGS sequence"/>
</dbReference>
<dbReference type="PROSITE" id="PS00455">
    <property type="entry name" value="AMP_BINDING"/>
    <property type="match status" value="1"/>
</dbReference>
<reference evidence="3 4" key="1">
    <citation type="submission" date="2019-03" db="EMBL/GenBank/DDBJ databases">
        <title>Sequencing the genomes of 1000 actinobacteria strains.</title>
        <authorList>
            <person name="Klenk H.-P."/>
        </authorList>
    </citation>
    <scope>NUCLEOTIDE SEQUENCE [LARGE SCALE GENOMIC DNA]</scope>
    <source>
        <strain evidence="3 4">DSM 18936</strain>
    </source>
</reference>
<dbReference type="InterPro" id="IPR025110">
    <property type="entry name" value="AMP-bd_C"/>
</dbReference>
<comment type="caution">
    <text evidence="3">The sequence shown here is derived from an EMBL/GenBank/DDBJ whole genome shotgun (WGS) entry which is preliminary data.</text>
</comment>
<dbReference type="Pfam" id="PF13193">
    <property type="entry name" value="AMP-binding_C"/>
    <property type="match status" value="1"/>
</dbReference>
<keyword evidence="4" id="KW-1185">Reference proteome</keyword>
<name>A0A4R7I2J0_9ACTN</name>
<feature type="domain" description="AMP-binding enzyme C-terminal" evidence="2">
    <location>
        <begin position="433"/>
        <end position="508"/>
    </location>
</feature>
<dbReference type="PANTHER" id="PTHR43767:SF1">
    <property type="entry name" value="NONRIBOSOMAL PEPTIDE SYNTHASE PES1 (EUROFUNG)-RELATED"/>
    <property type="match status" value="1"/>
</dbReference>
<dbReference type="Pfam" id="PF00501">
    <property type="entry name" value="AMP-binding"/>
    <property type="match status" value="1"/>
</dbReference>
<evidence type="ECO:0000259" key="1">
    <source>
        <dbReference type="Pfam" id="PF00501"/>
    </source>
</evidence>
<dbReference type="EMBL" id="SOAU01000001">
    <property type="protein sequence ID" value="TDT16753.1"/>
    <property type="molecule type" value="Genomic_DNA"/>
</dbReference>
<keyword evidence="3" id="KW-0436">Ligase</keyword>
<evidence type="ECO:0000313" key="3">
    <source>
        <dbReference type="EMBL" id="TDT16753.1"/>
    </source>
</evidence>
<proteinExistence type="predicted"/>
<dbReference type="SUPFAM" id="SSF56801">
    <property type="entry name" value="Acetyl-CoA synthetase-like"/>
    <property type="match status" value="1"/>
</dbReference>